<accession>A0A8K0WUN6</accession>
<dbReference type="Proteomes" id="UP000813444">
    <property type="component" value="Unassembled WGS sequence"/>
</dbReference>
<keyword evidence="3" id="KW-1185">Reference proteome</keyword>
<feature type="compositionally biased region" description="Polar residues" evidence="1">
    <location>
        <begin position="124"/>
        <end position="141"/>
    </location>
</feature>
<dbReference type="PANTHER" id="PTHR40618">
    <property type="entry name" value="B-ZIP TRANSCRIPTION FACTOR (EUROFUNG)-RELATED"/>
    <property type="match status" value="1"/>
</dbReference>
<dbReference type="GO" id="GO:0003700">
    <property type="term" value="F:DNA-binding transcription factor activity"/>
    <property type="evidence" value="ECO:0007669"/>
    <property type="project" value="InterPro"/>
</dbReference>
<dbReference type="OrthoDB" id="3555317at2759"/>
<gene>
    <name evidence="2" type="ORF">B0I35DRAFT_509579</name>
</gene>
<dbReference type="Gene3D" id="1.20.5.170">
    <property type="match status" value="1"/>
</dbReference>
<protein>
    <recommendedName>
        <fullName evidence="4">BZIP domain-containing protein</fullName>
    </recommendedName>
</protein>
<organism evidence="2 3">
    <name type="scientific">Stachybotrys elegans</name>
    <dbReference type="NCBI Taxonomy" id="80388"/>
    <lineage>
        <taxon>Eukaryota</taxon>
        <taxon>Fungi</taxon>
        <taxon>Dikarya</taxon>
        <taxon>Ascomycota</taxon>
        <taxon>Pezizomycotina</taxon>
        <taxon>Sordariomycetes</taxon>
        <taxon>Hypocreomycetidae</taxon>
        <taxon>Hypocreales</taxon>
        <taxon>Stachybotryaceae</taxon>
        <taxon>Stachybotrys</taxon>
    </lineage>
</organism>
<evidence type="ECO:0008006" key="4">
    <source>
        <dbReference type="Google" id="ProtNLM"/>
    </source>
</evidence>
<dbReference type="InterPro" id="IPR046347">
    <property type="entry name" value="bZIP_sf"/>
</dbReference>
<evidence type="ECO:0000313" key="2">
    <source>
        <dbReference type="EMBL" id="KAH7324919.1"/>
    </source>
</evidence>
<feature type="region of interest" description="Disordered" evidence="1">
    <location>
        <begin position="102"/>
        <end position="156"/>
    </location>
</feature>
<feature type="region of interest" description="Disordered" evidence="1">
    <location>
        <begin position="1"/>
        <end position="32"/>
    </location>
</feature>
<dbReference type="PANTHER" id="PTHR40618:SF1">
    <property type="entry name" value="B-ZIP TRANSCRIPTION FACTOR (EUROFUNG)"/>
    <property type="match status" value="1"/>
</dbReference>
<reference evidence="2" key="1">
    <citation type="journal article" date="2021" name="Nat. Commun.">
        <title>Genetic determinants of endophytism in the Arabidopsis root mycobiome.</title>
        <authorList>
            <person name="Mesny F."/>
            <person name="Miyauchi S."/>
            <person name="Thiergart T."/>
            <person name="Pickel B."/>
            <person name="Atanasova L."/>
            <person name="Karlsson M."/>
            <person name="Huettel B."/>
            <person name="Barry K.W."/>
            <person name="Haridas S."/>
            <person name="Chen C."/>
            <person name="Bauer D."/>
            <person name="Andreopoulos W."/>
            <person name="Pangilinan J."/>
            <person name="LaButti K."/>
            <person name="Riley R."/>
            <person name="Lipzen A."/>
            <person name="Clum A."/>
            <person name="Drula E."/>
            <person name="Henrissat B."/>
            <person name="Kohler A."/>
            <person name="Grigoriev I.V."/>
            <person name="Martin F.M."/>
            <person name="Hacquard S."/>
        </authorList>
    </citation>
    <scope>NUCLEOTIDE SEQUENCE</scope>
    <source>
        <strain evidence="2">MPI-CAGE-CH-0235</strain>
    </source>
</reference>
<dbReference type="SUPFAM" id="SSF57959">
    <property type="entry name" value="Leucine zipper domain"/>
    <property type="match status" value="1"/>
</dbReference>
<evidence type="ECO:0000313" key="3">
    <source>
        <dbReference type="Proteomes" id="UP000813444"/>
    </source>
</evidence>
<feature type="compositionally biased region" description="Basic and acidic residues" evidence="1">
    <location>
        <begin position="17"/>
        <end position="28"/>
    </location>
</feature>
<name>A0A8K0WUN6_9HYPO</name>
<feature type="compositionally biased region" description="Basic residues" evidence="1">
    <location>
        <begin position="7"/>
        <end position="16"/>
    </location>
</feature>
<comment type="caution">
    <text evidence="2">The sequence shown here is derived from an EMBL/GenBank/DDBJ whole genome shotgun (WGS) entry which is preliminary data.</text>
</comment>
<dbReference type="CDD" id="cd14688">
    <property type="entry name" value="bZIP_YAP"/>
    <property type="match status" value="1"/>
</dbReference>
<evidence type="ECO:0000256" key="1">
    <source>
        <dbReference type="SAM" id="MobiDB-lite"/>
    </source>
</evidence>
<sequence length="362" mass="40331">MDGNQISKRRGRPRKSRAPDNPDQERRRSQLRKAQITFRTRKKETQKARDERLVNLETMVDQTGHAFLELADYIISSEVCREDSGILSKLAATTAQVLALSREGRDQEPTGEESLLEKDAQQKFPPSTTAFIGQSNTSSAETDPALHVDTVPSNPYWNDNDIPEEYYGVSTIQSPFGNGWFDRRPQLVSGHQPSNDSSLLDKTSFAFRLLNITLQTAYWNLVGATEDSAAMSDSIFRFAFLYHDKHELQFNLRWFLGPGIAESHLLMERNTAARPSIAKANGDLLNPDVDLAAVAQDSQTGLGYGFPGSNEPFATVKDVDEYLKERGARHVDSDIIELAFSLPRSPTTTFDASIPPAYSLGT</sequence>
<proteinExistence type="predicted"/>
<dbReference type="EMBL" id="JAGPNK010000003">
    <property type="protein sequence ID" value="KAH7324919.1"/>
    <property type="molecule type" value="Genomic_DNA"/>
</dbReference>
<dbReference type="AlphaFoldDB" id="A0A8K0WUN6"/>